<name>A0AAV4SF64_9ARAC</name>
<evidence type="ECO:0000256" key="1">
    <source>
        <dbReference type="SAM" id="MobiDB-lite"/>
    </source>
</evidence>
<evidence type="ECO:0000313" key="3">
    <source>
        <dbReference type="Proteomes" id="UP001054837"/>
    </source>
</evidence>
<keyword evidence="3" id="KW-1185">Reference proteome</keyword>
<organism evidence="2 3">
    <name type="scientific">Caerostris darwini</name>
    <dbReference type="NCBI Taxonomy" id="1538125"/>
    <lineage>
        <taxon>Eukaryota</taxon>
        <taxon>Metazoa</taxon>
        <taxon>Ecdysozoa</taxon>
        <taxon>Arthropoda</taxon>
        <taxon>Chelicerata</taxon>
        <taxon>Arachnida</taxon>
        <taxon>Araneae</taxon>
        <taxon>Araneomorphae</taxon>
        <taxon>Entelegynae</taxon>
        <taxon>Araneoidea</taxon>
        <taxon>Araneidae</taxon>
        <taxon>Caerostris</taxon>
    </lineage>
</organism>
<dbReference type="AlphaFoldDB" id="A0AAV4SF64"/>
<gene>
    <name evidence="2" type="ORF">CDAR_197871</name>
</gene>
<dbReference type="Proteomes" id="UP001054837">
    <property type="component" value="Unassembled WGS sequence"/>
</dbReference>
<dbReference type="EMBL" id="BPLQ01007602">
    <property type="protein sequence ID" value="GIY31092.1"/>
    <property type="molecule type" value="Genomic_DNA"/>
</dbReference>
<feature type="compositionally biased region" description="Basic and acidic residues" evidence="1">
    <location>
        <begin position="77"/>
        <end position="91"/>
    </location>
</feature>
<reference evidence="2 3" key="1">
    <citation type="submission" date="2021-06" db="EMBL/GenBank/DDBJ databases">
        <title>Caerostris darwini draft genome.</title>
        <authorList>
            <person name="Kono N."/>
            <person name="Arakawa K."/>
        </authorList>
    </citation>
    <scope>NUCLEOTIDE SEQUENCE [LARGE SCALE GENOMIC DNA]</scope>
</reference>
<accession>A0AAV4SF64</accession>
<feature type="region of interest" description="Disordered" evidence="1">
    <location>
        <begin position="68"/>
        <end position="91"/>
    </location>
</feature>
<sequence>MRQLFLQWIHPAQPNVRHNTFSCDSSQNWKRVGKENRKKTLLNFLSPRRSATVQWLTFSTFTPETKRLQQPMPFSEKNVKKPDIGLEEKNP</sequence>
<comment type="caution">
    <text evidence="2">The sequence shown here is derived from an EMBL/GenBank/DDBJ whole genome shotgun (WGS) entry which is preliminary data.</text>
</comment>
<evidence type="ECO:0000313" key="2">
    <source>
        <dbReference type="EMBL" id="GIY31092.1"/>
    </source>
</evidence>
<proteinExistence type="predicted"/>
<protein>
    <submittedName>
        <fullName evidence="2">Uncharacterized protein</fullName>
    </submittedName>
</protein>